<dbReference type="EMBL" id="CR954246">
    <property type="protein sequence ID" value="CAI86254.1"/>
    <property type="molecule type" value="Genomic_DNA"/>
</dbReference>
<proteinExistence type="predicted"/>
<protein>
    <submittedName>
        <fullName evidence="1">Orphan protein</fullName>
    </submittedName>
</protein>
<accession>Q3IKK6</accession>
<name>Q3IKK6_PSET1</name>
<dbReference type="KEGG" id="pha:PSHAa1179"/>
<organism evidence="1 2">
    <name type="scientific">Pseudoalteromonas translucida (strain TAC 125)</name>
    <dbReference type="NCBI Taxonomy" id="326442"/>
    <lineage>
        <taxon>Bacteria</taxon>
        <taxon>Pseudomonadati</taxon>
        <taxon>Pseudomonadota</taxon>
        <taxon>Gammaproteobacteria</taxon>
        <taxon>Alteromonadales</taxon>
        <taxon>Pseudoalteromonadaceae</taxon>
        <taxon>Pseudoalteromonas</taxon>
    </lineage>
</organism>
<sequence>MSYILPMRHITSHKVTRVSALTKDSFDYFVKQQAVTFHRA</sequence>
<reference evidence="1 2" key="1">
    <citation type="journal article" date="2005" name="Genome Res.">
        <title>Coping with cold: the genome of the versatile marine Antarctica bacterium Pseudoalteromonas haloplanktis TAC125.</title>
        <authorList>
            <person name="Medigue C."/>
            <person name="Krin E."/>
            <person name="Pascal G."/>
            <person name="Barbe V."/>
            <person name="Bernsel A."/>
            <person name="Bertin P."/>
            <person name="Cheung F."/>
            <person name="Cruveiller S."/>
            <person name="Damico S."/>
            <person name="Duilio A."/>
            <person name="Fang G."/>
            <person name="Feller G."/>
            <person name="Mangenot S."/>
            <person name="Marino G."/>
            <person name="Nilsson J."/>
            <person name="Parilli E."/>
            <person name="Rocha E."/>
            <person name="Rouy Z."/>
            <person name="Sekowska A."/>
            <person name="Tutino M.L."/>
            <person name="Vallenet D."/>
            <person name="von Heijne G."/>
            <person name="Danchin A."/>
        </authorList>
    </citation>
    <scope>NUCLEOTIDE SEQUENCE [LARGE SCALE GENOMIC DNA]</scope>
    <source>
        <strain evidence="2">TAC 125</strain>
    </source>
</reference>
<dbReference type="AlphaFoldDB" id="Q3IKK6"/>
<evidence type="ECO:0000313" key="1">
    <source>
        <dbReference type="EMBL" id="CAI86254.1"/>
    </source>
</evidence>
<gene>
    <name evidence="1" type="ordered locus">PSHAa1179</name>
</gene>
<dbReference type="HOGENOM" id="CLU_3295177_0_0_6"/>
<evidence type="ECO:0000313" key="2">
    <source>
        <dbReference type="Proteomes" id="UP000006843"/>
    </source>
</evidence>
<keyword evidence="2" id="KW-1185">Reference proteome</keyword>
<dbReference type="Proteomes" id="UP000006843">
    <property type="component" value="Chromosome I"/>
</dbReference>